<dbReference type="Pfam" id="PF02687">
    <property type="entry name" value="FtsX"/>
    <property type="match status" value="1"/>
</dbReference>
<sequence>MIGGYGHTLTLGILALTAILVGAILYGIVMLRRKDFGRRRALGASRALIVGLLLTQTALLAATGAIIGSAVAHATLAATGDPQPGWEYTLGVATLATAVGVAAALIPALAAARREPIRELRVP</sequence>
<accession>A0ABY4BXA4</accession>
<evidence type="ECO:0000256" key="4">
    <source>
        <dbReference type="ARBA" id="ARBA00022989"/>
    </source>
</evidence>
<evidence type="ECO:0000256" key="5">
    <source>
        <dbReference type="ARBA" id="ARBA00023136"/>
    </source>
</evidence>
<name>A0ABY4BXA4_9MICO</name>
<keyword evidence="5 7" id="KW-0472">Membrane</keyword>
<reference evidence="9 10" key="1">
    <citation type="submission" date="2022-03" db="EMBL/GenBank/DDBJ databases">
        <title>Mucilaginibacter sp. isolated from the gut of Protaetia brevitarsis seulensis larvae.</title>
        <authorList>
            <person name="Won M."/>
            <person name="Kim S.-J."/>
            <person name="Kwon S.-W."/>
        </authorList>
    </citation>
    <scope>NUCLEOTIDE SEQUENCE [LARGE SCALE GENOMIC DNA]</scope>
    <source>
        <strain evidence="9 10">CFWR-12</strain>
    </source>
</reference>
<feature type="transmembrane region" description="Helical" evidence="7">
    <location>
        <begin position="50"/>
        <end position="76"/>
    </location>
</feature>
<dbReference type="PANTHER" id="PTHR30572:SF4">
    <property type="entry name" value="ABC TRANSPORTER PERMEASE YTRF"/>
    <property type="match status" value="1"/>
</dbReference>
<evidence type="ECO:0000313" key="10">
    <source>
        <dbReference type="Proteomes" id="UP000832097"/>
    </source>
</evidence>
<dbReference type="InterPro" id="IPR050250">
    <property type="entry name" value="Macrolide_Exporter_MacB"/>
</dbReference>
<organism evidence="9 10">
    <name type="scientific">Agromyces larvae</name>
    <dbReference type="NCBI Taxonomy" id="2929802"/>
    <lineage>
        <taxon>Bacteria</taxon>
        <taxon>Bacillati</taxon>
        <taxon>Actinomycetota</taxon>
        <taxon>Actinomycetes</taxon>
        <taxon>Micrococcales</taxon>
        <taxon>Microbacteriaceae</taxon>
        <taxon>Agromyces</taxon>
    </lineage>
</organism>
<protein>
    <submittedName>
        <fullName evidence="9">FtsX-like permease family protein</fullName>
    </submittedName>
</protein>
<keyword evidence="3 7" id="KW-0812">Transmembrane</keyword>
<evidence type="ECO:0000256" key="2">
    <source>
        <dbReference type="ARBA" id="ARBA00022475"/>
    </source>
</evidence>
<feature type="domain" description="ABC3 transporter permease C-terminal" evidence="8">
    <location>
        <begin position="10"/>
        <end position="116"/>
    </location>
</feature>
<dbReference type="EMBL" id="CP094528">
    <property type="protein sequence ID" value="UOE43868.1"/>
    <property type="molecule type" value="Genomic_DNA"/>
</dbReference>
<evidence type="ECO:0000313" key="9">
    <source>
        <dbReference type="EMBL" id="UOE43868.1"/>
    </source>
</evidence>
<dbReference type="PANTHER" id="PTHR30572">
    <property type="entry name" value="MEMBRANE COMPONENT OF TRANSPORTER-RELATED"/>
    <property type="match status" value="1"/>
</dbReference>
<evidence type="ECO:0000256" key="6">
    <source>
        <dbReference type="ARBA" id="ARBA00038076"/>
    </source>
</evidence>
<keyword evidence="10" id="KW-1185">Reference proteome</keyword>
<proteinExistence type="inferred from homology"/>
<keyword evidence="4 7" id="KW-1133">Transmembrane helix</keyword>
<feature type="transmembrane region" description="Helical" evidence="7">
    <location>
        <begin position="88"/>
        <end position="111"/>
    </location>
</feature>
<gene>
    <name evidence="9" type="ORF">MTO99_17135</name>
</gene>
<evidence type="ECO:0000256" key="3">
    <source>
        <dbReference type="ARBA" id="ARBA00022692"/>
    </source>
</evidence>
<keyword evidence="2" id="KW-1003">Cell membrane</keyword>
<dbReference type="InterPro" id="IPR003838">
    <property type="entry name" value="ABC3_permease_C"/>
</dbReference>
<feature type="transmembrane region" description="Helical" evidence="7">
    <location>
        <begin position="6"/>
        <end position="29"/>
    </location>
</feature>
<dbReference type="Proteomes" id="UP000832097">
    <property type="component" value="Chromosome"/>
</dbReference>
<comment type="similarity">
    <text evidence="6">Belongs to the ABC-4 integral membrane protein family.</text>
</comment>
<dbReference type="RefSeq" id="WP_243555170.1">
    <property type="nucleotide sequence ID" value="NZ_CP094528.1"/>
</dbReference>
<evidence type="ECO:0000256" key="1">
    <source>
        <dbReference type="ARBA" id="ARBA00004651"/>
    </source>
</evidence>
<evidence type="ECO:0000259" key="8">
    <source>
        <dbReference type="Pfam" id="PF02687"/>
    </source>
</evidence>
<comment type="subcellular location">
    <subcellularLocation>
        <location evidence="1">Cell membrane</location>
        <topology evidence="1">Multi-pass membrane protein</topology>
    </subcellularLocation>
</comment>
<evidence type="ECO:0000256" key="7">
    <source>
        <dbReference type="SAM" id="Phobius"/>
    </source>
</evidence>